<keyword evidence="1" id="KW-1133">Transmembrane helix</keyword>
<feature type="transmembrane region" description="Helical" evidence="1">
    <location>
        <begin position="229"/>
        <end position="248"/>
    </location>
</feature>
<dbReference type="Pfam" id="PF10131">
    <property type="entry name" value="PTPS_related"/>
    <property type="match status" value="1"/>
</dbReference>
<reference evidence="3" key="1">
    <citation type="journal article" date="2014" name="Front. Microbiol.">
        <title>High frequency of phylogenetically diverse reductive dehalogenase-homologous genes in deep subseafloor sedimentary metagenomes.</title>
        <authorList>
            <person name="Kawai M."/>
            <person name="Futagami T."/>
            <person name="Toyoda A."/>
            <person name="Takaki Y."/>
            <person name="Nishi S."/>
            <person name="Hori S."/>
            <person name="Arai W."/>
            <person name="Tsubouchi T."/>
            <person name="Morono Y."/>
            <person name="Uchiyama I."/>
            <person name="Ito T."/>
            <person name="Fujiyama A."/>
            <person name="Inagaki F."/>
            <person name="Takami H."/>
        </authorList>
    </citation>
    <scope>NUCLEOTIDE SEQUENCE</scope>
    <source>
        <strain evidence="3">Expedition CK06-06</strain>
    </source>
</reference>
<gene>
    <name evidence="3" type="ORF">S01H1_67522</name>
</gene>
<feature type="non-terminal residue" evidence="3">
    <location>
        <position position="1"/>
    </location>
</feature>
<evidence type="ECO:0000313" key="3">
    <source>
        <dbReference type="EMBL" id="GAG39278.1"/>
    </source>
</evidence>
<feature type="transmembrane region" description="Helical" evidence="1">
    <location>
        <begin position="32"/>
        <end position="52"/>
    </location>
</feature>
<sequence length="249" mass="26975">LGYGYPFFNFYAPLSYYVGAVLSLVGLGLQPALIATFALATITAGLAAYMLVRDHFSPRSALVAAVAYAYAPYLGYDAFFRANLAETLSWALLPLALWTMGRLARQGGPRYLAGAALSYAAVLLTHNVFALIFSPLLVTCGLVTALTTLPPARSRCRRLAVTGVAILLGMGLAAFFWLPALIERAYVHSDRLLVPPVFVYWNNFIGLRELLAAPRTIHPDLLNPSPPRALGLIPVLLGLPALVGLWRFQ</sequence>
<evidence type="ECO:0000256" key="1">
    <source>
        <dbReference type="SAM" id="Phobius"/>
    </source>
</evidence>
<accession>X0XRJ3</accession>
<keyword evidence="1" id="KW-0472">Membrane</keyword>
<feature type="domain" description="Membrane protein 6-pyruvoyl-tetrahydropterin synthase-related" evidence="2">
    <location>
        <begin position="8"/>
        <end position="184"/>
    </location>
</feature>
<feature type="transmembrane region" description="Helical" evidence="1">
    <location>
        <begin position="116"/>
        <end position="147"/>
    </location>
</feature>
<feature type="transmembrane region" description="Helical" evidence="1">
    <location>
        <begin position="88"/>
        <end position="104"/>
    </location>
</feature>
<dbReference type="EMBL" id="BARS01044728">
    <property type="protein sequence ID" value="GAG39278.1"/>
    <property type="molecule type" value="Genomic_DNA"/>
</dbReference>
<organism evidence="3">
    <name type="scientific">marine sediment metagenome</name>
    <dbReference type="NCBI Taxonomy" id="412755"/>
    <lineage>
        <taxon>unclassified sequences</taxon>
        <taxon>metagenomes</taxon>
        <taxon>ecological metagenomes</taxon>
    </lineage>
</organism>
<feature type="transmembrane region" description="Helical" evidence="1">
    <location>
        <begin position="159"/>
        <end position="182"/>
    </location>
</feature>
<comment type="caution">
    <text evidence="3">The sequence shown here is derived from an EMBL/GenBank/DDBJ whole genome shotgun (WGS) entry which is preliminary data.</text>
</comment>
<name>X0XRJ3_9ZZZZ</name>
<feature type="non-terminal residue" evidence="3">
    <location>
        <position position="249"/>
    </location>
</feature>
<dbReference type="InterPro" id="IPR018776">
    <property type="entry name" value="Membrane_prot_PTPS-rel_domain"/>
</dbReference>
<proteinExistence type="predicted"/>
<protein>
    <recommendedName>
        <fullName evidence="2">Membrane protein 6-pyruvoyl-tetrahydropterin synthase-related domain-containing protein</fullName>
    </recommendedName>
</protein>
<feature type="transmembrane region" description="Helical" evidence="1">
    <location>
        <begin position="6"/>
        <end position="25"/>
    </location>
</feature>
<dbReference type="AlphaFoldDB" id="X0XRJ3"/>
<keyword evidence="1" id="KW-0812">Transmembrane</keyword>
<evidence type="ECO:0000259" key="2">
    <source>
        <dbReference type="Pfam" id="PF10131"/>
    </source>
</evidence>